<reference evidence="9 10" key="1">
    <citation type="journal article" date="2011" name="J. Gen. Appl. Microbiol.">
        <title>Draft genome sequencing of the enigmatic yeast Saitoella complicata.</title>
        <authorList>
            <person name="Nishida H."/>
            <person name="Hamamoto M."/>
            <person name="Sugiyama J."/>
        </authorList>
    </citation>
    <scope>NUCLEOTIDE SEQUENCE [LARGE SCALE GENOMIC DNA]</scope>
    <source>
        <strain evidence="9 10">NRRL Y-17804</strain>
    </source>
</reference>
<keyword evidence="1 6" id="KW-0645">Protease</keyword>
<evidence type="ECO:0000259" key="8">
    <source>
        <dbReference type="Pfam" id="PF01435"/>
    </source>
</evidence>
<dbReference type="AlphaFoldDB" id="A0A0E9NMC8"/>
<evidence type="ECO:0000256" key="3">
    <source>
        <dbReference type="ARBA" id="ARBA00022801"/>
    </source>
</evidence>
<dbReference type="GO" id="GO:0004222">
    <property type="term" value="F:metalloendopeptidase activity"/>
    <property type="evidence" value="ECO:0007669"/>
    <property type="project" value="InterPro"/>
</dbReference>
<dbReference type="PANTHER" id="PTHR22726">
    <property type="entry name" value="METALLOENDOPEPTIDASE OMA1"/>
    <property type="match status" value="1"/>
</dbReference>
<evidence type="ECO:0000256" key="1">
    <source>
        <dbReference type="ARBA" id="ARBA00022670"/>
    </source>
</evidence>
<keyword evidence="5 6" id="KW-0482">Metalloprotease</keyword>
<keyword evidence="10" id="KW-1185">Reference proteome</keyword>
<organism evidence="9 10">
    <name type="scientific">Saitoella complicata (strain BCRC 22490 / CBS 7301 / JCM 7358 / NBRC 10748 / NRRL Y-17804)</name>
    <dbReference type="NCBI Taxonomy" id="698492"/>
    <lineage>
        <taxon>Eukaryota</taxon>
        <taxon>Fungi</taxon>
        <taxon>Dikarya</taxon>
        <taxon>Ascomycota</taxon>
        <taxon>Taphrinomycotina</taxon>
        <taxon>Taphrinomycotina incertae sedis</taxon>
        <taxon>Saitoella</taxon>
    </lineage>
</organism>
<feature type="domain" description="Peptidase M48" evidence="8">
    <location>
        <begin position="43"/>
        <end position="216"/>
    </location>
</feature>
<dbReference type="Proteomes" id="UP000033140">
    <property type="component" value="Unassembled WGS sequence"/>
</dbReference>
<keyword evidence="7" id="KW-1133">Transmembrane helix</keyword>
<dbReference type="EMBL" id="BACD03000038">
    <property type="protein sequence ID" value="GAO50851.1"/>
    <property type="molecule type" value="Genomic_DNA"/>
</dbReference>
<accession>A0A0E9NMC8</accession>
<dbReference type="CDD" id="cd07331">
    <property type="entry name" value="M48C_Oma1_like"/>
    <property type="match status" value="1"/>
</dbReference>
<evidence type="ECO:0000313" key="9">
    <source>
        <dbReference type="EMBL" id="GAO50851.1"/>
    </source>
</evidence>
<comment type="caution">
    <text evidence="9">The sequence shown here is derived from an EMBL/GenBank/DDBJ whole genome shotgun (WGS) entry which is preliminary data.</text>
</comment>
<dbReference type="InterPro" id="IPR051156">
    <property type="entry name" value="Mito/Outer_Membr_Metalloprot"/>
</dbReference>
<name>A0A0E9NMC8_SAICN</name>
<evidence type="ECO:0000256" key="5">
    <source>
        <dbReference type="ARBA" id="ARBA00023049"/>
    </source>
</evidence>
<dbReference type="InterPro" id="IPR001915">
    <property type="entry name" value="Peptidase_M48"/>
</dbReference>
<keyword evidence="3 6" id="KW-0378">Hydrolase</keyword>
<keyword evidence="7" id="KW-0812">Transmembrane</keyword>
<evidence type="ECO:0000256" key="4">
    <source>
        <dbReference type="ARBA" id="ARBA00022833"/>
    </source>
</evidence>
<dbReference type="GO" id="GO:0046872">
    <property type="term" value="F:metal ion binding"/>
    <property type="evidence" value="ECO:0007669"/>
    <property type="project" value="UniProtKB-KW"/>
</dbReference>
<keyword evidence="4 6" id="KW-0862">Zinc</keyword>
<comment type="cofactor">
    <cofactor evidence="6">
        <name>Zn(2+)</name>
        <dbReference type="ChEBI" id="CHEBI:29105"/>
    </cofactor>
    <text evidence="6">Binds 1 zinc ion per subunit.</text>
</comment>
<feature type="transmembrane region" description="Helical" evidence="7">
    <location>
        <begin position="119"/>
        <end position="137"/>
    </location>
</feature>
<dbReference type="PANTHER" id="PTHR22726:SF1">
    <property type="entry name" value="METALLOENDOPEPTIDASE OMA1, MITOCHONDRIAL"/>
    <property type="match status" value="1"/>
</dbReference>
<comment type="similarity">
    <text evidence="6">Belongs to the peptidase M48 family.</text>
</comment>
<dbReference type="GO" id="GO:0034982">
    <property type="term" value="P:mitochondrial protein processing"/>
    <property type="evidence" value="ECO:0007669"/>
    <property type="project" value="TreeGrafter"/>
</dbReference>
<dbReference type="OMA" id="RFNCYSE"/>
<evidence type="ECO:0000256" key="2">
    <source>
        <dbReference type="ARBA" id="ARBA00022723"/>
    </source>
</evidence>
<dbReference type="GO" id="GO:0006515">
    <property type="term" value="P:protein quality control for misfolded or incompletely synthesized proteins"/>
    <property type="evidence" value="ECO:0007669"/>
    <property type="project" value="TreeGrafter"/>
</dbReference>
<keyword evidence="2" id="KW-0479">Metal-binding</keyword>
<dbReference type="Gene3D" id="3.30.2010.10">
    <property type="entry name" value="Metalloproteases ('zincins'), catalytic domain"/>
    <property type="match status" value="1"/>
</dbReference>
<proteinExistence type="inferred from homology"/>
<reference evidence="9 10" key="3">
    <citation type="journal article" date="2015" name="Genome Announc.">
        <title>Draft Genome Sequence of the Archiascomycetous Yeast Saitoella complicata.</title>
        <authorList>
            <person name="Yamauchi K."/>
            <person name="Kondo S."/>
            <person name="Hamamoto M."/>
            <person name="Takahashi Y."/>
            <person name="Ogura Y."/>
            <person name="Hayashi T."/>
            <person name="Nishida H."/>
        </authorList>
    </citation>
    <scope>NUCLEOTIDE SEQUENCE [LARGE SCALE GENOMIC DNA]</scope>
    <source>
        <strain evidence="9 10">NRRL Y-17804</strain>
    </source>
</reference>
<reference evidence="9 10" key="2">
    <citation type="journal article" date="2014" name="J. Gen. Appl. Microbiol.">
        <title>The early diverging ascomycetous budding yeast Saitoella complicata has three histone deacetylases belonging to the Clr6, Hos2, and Rpd3 lineages.</title>
        <authorList>
            <person name="Nishida H."/>
            <person name="Matsumoto T."/>
            <person name="Kondo S."/>
            <person name="Hamamoto M."/>
            <person name="Yoshikawa H."/>
        </authorList>
    </citation>
    <scope>NUCLEOTIDE SEQUENCE [LARGE SCALE GENOMIC DNA]</scope>
    <source>
        <strain evidence="9 10">NRRL Y-17804</strain>
    </source>
</reference>
<dbReference type="GO" id="GO:0005743">
    <property type="term" value="C:mitochondrial inner membrane"/>
    <property type="evidence" value="ECO:0007669"/>
    <property type="project" value="TreeGrafter"/>
</dbReference>
<evidence type="ECO:0000256" key="7">
    <source>
        <dbReference type="SAM" id="Phobius"/>
    </source>
</evidence>
<dbReference type="STRING" id="698492.A0A0E9NMC8"/>
<gene>
    <name evidence="9" type="ORF">G7K_4970-t1</name>
</gene>
<keyword evidence="7" id="KW-0472">Membrane</keyword>
<dbReference type="Pfam" id="PF01435">
    <property type="entry name" value="Peptidase_M48"/>
    <property type="match status" value="1"/>
</dbReference>
<protein>
    <recommendedName>
        <fullName evidence="8">Peptidase M48 domain-containing protein</fullName>
    </recommendedName>
</protein>
<sequence length="250" mass="27946">MTGRRRFMAISPEAEADIAKQAYQAVMQEYGNSMLPASDPRTKLVMRVMKRIIAVSGMTDLNWEVHVIESPEKNAFVSPGGKVFVFTGILPIAKNEDGLAVVLGHETAHQIARHTAEKLSLGVIISALRFAVFFAGLDIGPLTNSFFQFLMDLPNSRKCESEADHIGLLLTAQACFNPQEAIPLWQRMEAAEAVGVPQFLSTHPTPKNRIQQMQEWMHEAEEKRANSNCTQQLGGWADQFRKTQRYARGF</sequence>
<evidence type="ECO:0000313" key="10">
    <source>
        <dbReference type="Proteomes" id="UP000033140"/>
    </source>
</evidence>
<evidence type="ECO:0000256" key="6">
    <source>
        <dbReference type="RuleBase" id="RU003983"/>
    </source>
</evidence>